<reference evidence="3" key="1">
    <citation type="submission" date="2021-01" db="EMBL/GenBank/DDBJ databases">
        <authorList>
            <person name="Corre E."/>
            <person name="Pelletier E."/>
            <person name="Niang G."/>
            <person name="Scheremetjew M."/>
            <person name="Finn R."/>
            <person name="Kale V."/>
            <person name="Holt S."/>
            <person name="Cochrane G."/>
            <person name="Meng A."/>
            <person name="Brown T."/>
            <person name="Cohen L."/>
        </authorList>
    </citation>
    <scope>NUCLEOTIDE SEQUENCE</scope>
    <source>
        <strain evidence="3">CCMP3105</strain>
    </source>
</reference>
<evidence type="ECO:0000256" key="1">
    <source>
        <dbReference type="SAM" id="MobiDB-lite"/>
    </source>
</evidence>
<accession>A0A7S4UE26</accession>
<feature type="chain" id="PRO_5031481706" evidence="2">
    <location>
        <begin position="31"/>
        <end position="131"/>
    </location>
</feature>
<proteinExistence type="predicted"/>
<evidence type="ECO:0000256" key="2">
    <source>
        <dbReference type="SAM" id="SignalP"/>
    </source>
</evidence>
<keyword evidence="2" id="KW-0732">Signal</keyword>
<name>A0A7S4UE26_9DINO</name>
<feature type="region of interest" description="Disordered" evidence="1">
    <location>
        <begin position="93"/>
        <end position="131"/>
    </location>
</feature>
<gene>
    <name evidence="3" type="ORF">AMON00008_LOCUS14494</name>
</gene>
<feature type="compositionally biased region" description="Polar residues" evidence="1">
    <location>
        <begin position="93"/>
        <end position="112"/>
    </location>
</feature>
<dbReference type="AlphaFoldDB" id="A0A7S4UE26"/>
<evidence type="ECO:0000313" key="3">
    <source>
        <dbReference type="EMBL" id="CAE4574875.1"/>
    </source>
</evidence>
<sequence>MAERSWPRAVAARPPLLLAVLASLAAGALLEVERAEDFEREVFSSKHVWAVGFVNSQRPNDAFEAVLAKLPDLVPAVRWGRLDVTVSGNSPIASELNVRSGSPSSGTTSLISTAERARVGSRRSLGREGVD</sequence>
<organism evidence="3">
    <name type="scientific">Alexandrium monilatum</name>
    <dbReference type="NCBI Taxonomy" id="311494"/>
    <lineage>
        <taxon>Eukaryota</taxon>
        <taxon>Sar</taxon>
        <taxon>Alveolata</taxon>
        <taxon>Dinophyceae</taxon>
        <taxon>Gonyaulacales</taxon>
        <taxon>Pyrocystaceae</taxon>
        <taxon>Alexandrium</taxon>
    </lineage>
</organism>
<feature type="signal peptide" evidence="2">
    <location>
        <begin position="1"/>
        <end position="30"/>
    </location>
</feature>
<dbReference type="EMBL" id="HBNR01021739">
    <property type="protein sequence ID" value="CAE4574875.1"/>
    <property type="molecule type" value="Transcribed_RNA"/>
</dbReference>
<protein>
    <submittedName>
        <fullName evidence="3">Uncharacterized protein</fullName>
    </submittedName>
</protein>